<dbReference type="Proteomes" id="UP000185783">
    <property type="component" value="Unassembled WGS sequence"/>
</dbReference>
<name>A0A1U7JHT0_9HYPH</name>
<evidence type="ECO:0000313" key="3">
    <source>
        <dbReference type="Proteomes" id="UP000185783"/>
    </source>
</evidence>
<feature type="region of interest" description="Disordered" evidence="1">
    <location>
        <begin position="52"/>
        <end position="74"/>
    </location>
</feature>
<organism evidence="2 3">
    <name type="scientific">Pseudovibrio exalbescens</name>
    <dbReference type="NCBI Taxonomy" id="197461"/>
    <lineage>
        <taxon>Bacteria</taxon>
        <taxon>Pseudomonadati</taxon>
        <taxon>Pseudomonadota</taxon>
        <taxon>Alphaproteobacteria</taxon>
        <taxon>Hyphomicrobiales</taxon>
        <taxon>Stappiaceae</taxon>
        <taxon>Pseudovibrio</taxon>
    </lineage>
</organism>
<dbReference type="STRING" id="197461.A3843_07450"/>
<sequence>MKFVGVCFNRNASAFQCYAFSFCQFLPQPLVSVAPGERKEKTRVVRAMTDQPGQGARSALGGVASGRQPLSASGEWPISQMVGDFKGAG</sequence>
<reference evidence="2 3" key="1">
    <citation type="submission" date="2016-03" db="EMBL/GenBank/DDBJ databases">
        <title>Genome sequence of Nesiotobacter sp. nov., a moderately halophilic alphaproteobacterium isolated from the Yellow Sea, China.</title>
        <authorList>
            <person name="Zhang G."/>
            <person name="Zhang R."/>
        </authorList>
    </citation>
    <scope>NUCLEOTIDE SEQUENCE [LARGE SCALE GENOMIC DNA]</scope>
    <source>
        <strain evidence="2 3">WB1-6</strain>
    </source>
</reference>
<gene>
    <name evidence="2" type="ORF">A3843_07450</name>
</gene>
<evidence type="ECO:0000256" key="1">
    <source>
        <dbReference type="SAM" id="MobiDB-lite"/>
    </source>
</evidence>
<dbReference type="EMBL" id="LVVZ01000014">
    <property type="protein sequence ID" value="OKL44242.1"/>
    <property type="molecule type" value="Genomic_DNA"/>
</dbReference>
<comment type="caution">
    <text evidence="2">The sequence shown here is derived from an EMBL/GenBank/DDBJ whole genome shotgun (WGS) entry which is preliminary data.</text>
</comment>
<proteinExistence type="predicted"/>
<keyword evidence="3" id="KW-1185">Reference proteome</keyword>
<accession>A0A1U7JHT0</accession>
<protein>
    <submittedName>
        <fullName evidence="2">Uncharacterized protein</fullName>
    </submittedName>
</protein>
<evidence type="ECO:0000313" key="2">
    <source>
        <dbReference type="EMBL" id="OKL44242.1"/>
    </source>
</evidence>
<dbReference type="AlphaFoldDB" id="A0A1U7JHT0"/>